<reference evidence="1 2" key="1">
    <citation type="submission" date="2023-08" db="EMBL/GenBank/DDBJ databases">
        <title>A Necator americanus chromosomal reference genome.</title>
        <authorList>
            <person name="Ilik V."/>
            <person name="Petrzelkova K.J."/>
            <person name="Pardy F."/>
            <person name="Fuh T."/>
            <person name="Niatou-Singa F.S."/>
            <person name="Gouil Q."/>
            <person name="Baker L."/>
            <person name="Ritchie M.E."/>
            <person name="Jex A.R."/>
            <person name="Gazzola D."/>
            <person name="Li H."/>
            <person name="Toshio Fujiwara R."/>
            <person name="Zhan B."/>
            <person name="Aroian R.V."/>
            <person name="Pafco B."/>
            <person name="Schwarz E.M."/>
        </authorList>
    </citation>
    <scope>NUCLEOTIDE SEQUENCE [LARGE SCALE GENOMIC DNA]</scope>
    <source>
        <strain evidence="1 2">Aroian</strain>
        <tissue evidence="1">Whole animal</tissue>
    </source>
</reference>
<name>A0ABR1C385_NECAM</name>
<gene>
    <name evidence="1" type="primary">Necator_chrII.g4817</name>
    <name evidence="1" type="ORF">RB195_017025</name>
</gene>
<proteinExistence type="predicted"/>
<comment type="caution">
    <text evidence="1">The sequence shown here is derived from an EMBL/GenBank/DDBJ whole genome shotgun (WGS) entry which is preliminary data.</text>
</comment>
<evidence type="ECO:0000313" key="1">
    <source>
        <dbReference type="EMBL" id="KAK6733003.1"/>
    </source>
</evidence>
<dbReference type="Proteomes" id="UP001303046">
    <property type="component" value="Unassembled WGS sequence"/>
</dbReference>
<keyword evidence="2" id="KW-1185">Reference proteome</keyword>
<evidence type="ECO:0000313" key="2">
    <source>
        <dbReference type="Proteomes" id="UP001303046"/>
    </source>
</evidence>
<organism evidence="1 2">
    <name type="scientific">Necator americanus</name>
    <name type="common">Human hookworm</name>
    <dbReference type="NCBI Taxonomy" id="51031"/>
    <lineage>
        <taxon>Eukaryota</taxon>
        <taxon>Metazoa</taxon>
        <taxon>Ecdysozoa</taxon>
        <taxon>Nematoda</taxon>
        <taxon>Chromadorea</taxon>
        <taxon>Rhabditida</taxon>
        <taxon>Rhabditina</taxon>
        <taxon>Rhabditomorpha</taxon>
        <taxon>Strongyloidea</taxon>
        <taxon>Ancylostomatidae</taxon>
        <taxon>Bunostominae</taxon>
        <taxon>Necator</taxon>
    </lineage>
</organism>
<dbReference type="EMBL" id="JAVFWL010000002">
    <property type="protein sequence ID" value="KAK6733003.1"/>
    <property type="molecule type" value="Genomic_DNA"/>
</dbReference>
<sequence>MQLLNVTQTPVLKDTAQCVNLIRLGDNLEESGGPPTPLVGGTGPPIVRKVYEIGSLNEIMTSAVLQTEAAYQETDEVGKHLGKYRDQSIDYECDRAPLVPSNHPEEVRTIGICSDMLER</sequence>
<protein>
    <submittedName>
        <fullName evidence="1">Uncharacterized protein</fullName>
    </submittedName>
</protein>
<accession>A0ABR1C385</accession>